<name>A0AAV6QY01_SOLSE</name>
<evidence type="ECO:0000313" key="2">
    <source>
        <dbReference type="Proteomes" id="UP000693946"/>
    </source>
</evidence>
<accession>A0AAV6QY01</accession>
<proteinExistence type="predicted"/>
<evidence type="ECO:0000313" key="1">
    <source>
        <dbReference type="EMBL" id="KAG7496936.1"/>
    </source>
</evidence>
<reference evidence="1 2" key="1">
    <citation type="journal article" date="2021" name="Sci. Rep.">
        <title>Chromosome anchoring in Senegalese sole (Solea senegalensis) reveals sex-associated markers and genome rearrangements in flatfish.</title>
        <authorList>
            <person name="Guerrero-Cozar I."/>
            <person name="Gomez-Garrido J."/>
            <person name="Berbel C."/>
            <person name="Martinez-Blanch J.F."/>
            <person name="Alioto T."/>
            <person name="Claros M.G."/>
            <person name="Gagnaire P.A."/>
            <person name="Manchado M."/>
        </authorList>
    </citation>
    <scope>NUCLEOTIDE SEQUENCE [LARGE SCALE GENOMIC DNA]</scope>
    <source>
        <strain evidence="1">Sse05_10M</strain>
    </source>
</reference>
<comment type="caution">
    <text evidence="1">The sequence shown here is derived from an EMBL/GenBank/DDBJ whole genome shotgun (WGS) entry which is preliminary data.</text>
</comment>
<keyword evidence="2" id="KW-1185">Reference proteome</keyword>
<protein>
    <submittedName>
        <fullName evidence="1">Uncharacterized protein</fullName>
    </submittedName>
</protein>
<sequence length="71" mass="8129">MVTVFGVELLLRHSSAPAFDLYCAWTKVNGVNPHQERQRKAKKRQHNISCKPSNSAFNGHVLPEMNILYYS</sequence>
<dbReference type="Proteomes" id="UP000693946">
    <property type="component" value="Linkage Group LG3"/>
</dbReference>
<organism evidence="1 2">
    <name type="scientific">Solea senegalensis</name>
    <name type="common">Senegalese sole</name>
    <dbReference type="NCBI Taxonomy" id="28829"/>
    <lineage>
        <taxon>Eukaryota</taxon>
        <taxon>Metazoa</taxon>
        <taxon>Chordata</taxon>
        <taxon>Craniata</taxon>
        <taxon>Vertebrata</taxon>
        <taxon>Euteleostomi</taxon>
        <taxon>Actinopterygii</taxon>
        <taxon>Neopterygii</taxon>
        <taxon>Teleostei</taxon>
        <taxon>Neoteleostei</taxon>
        <taxon>Acanthomorphata</taxon>
        <taxon>Carangaria</taxon>
        <taxon>Pleuronectiformes</taxon>
        <taxon>Pleuronectoidei</taxon>
        <taxon>Soleidae</taxon>
        <taxon>Solea</taxon>
    </lineage>
</organism>
<dbReference type="AlphaFoldDB" id="A0AAV6QY01"/>
<gene>
    <name evidence="1" type="ORF">JOB18_028108</name>
</gene>
<dbReference type="EMBL" id="JAGKHQ010000015">
    <property type="protein sequence ID" value="KAG7496936.1"/>
    <property type="molecule type" value="Genomic_DNA"/>
</dbReference>